<dbReference type="AlphaFoldDB" id="A0A1V0A6Y0"/>
<dbReference type="Proteomes" id="UP000190797">
    <property type="component" value="Chromosome"/>
</dbReference>
<dbReference type="InterPro" id="IPR020843">
    <property type="entry name" value="ER"/>
</dbReference>
<evidence type="ECO:0000313" key="3">
    <source>
        <dbReference type="Proteomes" id="UP000190797"/>
    </source>
</evidence>
<dbReference type="Pfam" id="PF08240">
    <property type="entry name" value="ADH_N"/>
    <property type="match status" value="1"/>
</dbReference>
<dbReference type="SUPFAM" id="SSF51735">
    <property type="entry name" value="NAD(P)-binding Rossmann-fold domains"/>
    <property type="match status" value="1"/>
</dbReference>
<dbReference type="SMART" id="SM00829">
    <property type="entry name" value="PKS_ER"/>
    <property type="match status" value="1"/>
</dbReference>
<dbReference type="Gene3D" id="3.40.50.720">
    <property type="entry name" value="NAD(P)-binding Rossmann-like Domain"/>
    <property type="match status" value="1"/>
</dbReference>
<dbReference type="Pfam" id="PF00107">
    <property type="entry name" value="ADH_zinc_N"/>
    <property type="match status" value="1"/>
</dbReference>
<evidence type="ECO:0000313" key="2">
    <source>
        <dbReference type="EMBL" id="AQZ65954.1"/>
    </source>
</evidence>
<organism evidence="2 3">
    <name type="scientific">[Actinomadura] parvosata subsp. kistnae</name>
    <dbReference type="NCBI Taxonomy" id="1909395"/>
    <lineage>
        <taxon>Bacteria</taxon>
        <taxon>Bacillati</taxon>
        <taxon>Actinomycetota</taxon>
        <taxon>Actinomycetes</taxon>
        <taxon>Streptosporangiales</taxon>
        <taxon>Streptosporangiaceae</taxon>
        <taxon>Nonomuraea</taxon>
    </lineage>
</organism>
<keyword evidence="3" id="KW-1185">Reference proteome</keyword>
<feature type="domain" description="Enoyl reductase (ER)" evidence="1">
    <location>
        <begin position="8"/>
        <end position="329"/>
    </location>
</feature>
<dbReference type="InterPro" id="IPR011032">
    <property type="entry name" value="GroES-like_sf"/>
</dbReference>
<gene>
    <name evidence="2" type="ORF">BKM31_34850</name>
</gene>
<dbReference type="CDD" id="cd08276">
    <property type="entry name" value="MDR7"/>
    <property type="match status" value="1"/>
</dbReference>
<protein>
    <submittedName>
        <fullName evidence="2">Alcohol dehydrogenase</fullName>
    </submittedName>
</protein>
<dbReference type="InterPro" id="IPR052711">
    <property type="entry name" value="Zinc_ADH-like"/>
</dbReference>
<dbReference type="GO" id="GO:0016491">
    <property type="term" value="F:oxidoreductase activity"/>
    <property type="evidence" value="ECO:0007669"/>
    <property type="project" value="InterPro"/>
</dbReference>
<dbReference type="InterPro" id="IPR013149">
    <property type="entry name" value="ADH-like_C"/>
</dbReference>
<dbReference type="InterPro" id="IPR036291">
    <property type="entry name" value="NAD(P)-bd_dom_sf"/>
</dbReference>
<dbReference type="PANTHER" id="PTHR45033">
    <property type="match status" value="1"/>
</dbReference>
<dbReference type="RefSeq" id="WP_080042227.1">
    <property type="nucleotide sequence ID" value="NZ_CP017717.1"/>
</dbReference>
<dbReference type="KEGG" id="noa:BKM31_34850"/>
<evidence type="ECO:0000259" key="1">
    <source>
        <dbReference type="SMART" id="SM00829"/>
    </source>
</evidence>
<dbReference type="STRING" id="1909395.BKM31_34850"/>
<dbReference type="Gene3D" id="3.90.180.10">
    <property type="entry name" value="Medium-chain alcohol dehydrogenases, catalytic domain"/>
    <property type="match status" value="1"/>
</dbReference>
<sequence>MRTYRVERPEIALQDEPVPEPGPGEILVRVHAAALNKRDLLILDGTYPLPARPGVIPLSDGAGEVVAAGPGVTRFGVGDRVMGSYWPRWHDGRLRPELIDQPGCTLDGMLTEYALLGEQAAVAVPEHLSWAEAATLPCAALTAWVSLTGGQKLLPGATVVTLGTGGVSLFAVQLARLLGCRVIVTTSRMDHADRLKALGADHVIDYPATPDWGRRVRELTGGQGADLVVDTAGPATIDQSVRAAALYGEVAVLITRDATSDRLEITNEAYASSLATLRRVFVGNRAELESLCAAVAAHELRPVIDRTFTDPHAAYRHYREGSPFGKVVIELAPA</sequence>
<accession>A0A1V0A6Y0</accession>
<proteinExistence type="predicted"/>
<dbReference type="EMBL" id="CP017717">
    <property type="protein sequence ID" value="AQZ65954.1"/>
    <property type="molecule type" value="Genomic_DNA"/>
</dbReference>
<dbReference type="SUPFAM" id="SSF50129">
    <property type="entry name" value="GroES-like"/>
    <property type="match status" value="1"/>
</dbReference>
<dbReference type="OrthoDB" id="3175656at2"/>
<name>A0A1V0A6Y0_9ACTN</name>
<reference evidence="3" key="1">
    <citation type="journal article" date="2017" name="Med. Chem. Commun.">
        <title>Nonomuraea sp. ATCC 55076 harbours the largest actinomycete chromosome to date and the kistamicin biosynthetic gene cluster.</title>
        <authorList>
            <person name="Nazari B."/>
            <person name="Forneris C.C."/>
            <person name="Gibson M.I."/>
            <person name="Moon K."/>
            <person name="Schramma K.R."/>
            <person name="Seyedsayamdost M.R."/>
        </authorList>
    </citation>
    <scope>NUCLEOTIDE SEQUENCE [LARGE SCALE GENOMIC DNA]</scope>
    <source>
        <strain evidence="3">ATCC 55076</strain>
    </source>
</reference>
<dbReference type="PANTHER" id="PTHR45033:SF2">
    <property type="entry name" value="ZINC-TYPE ALCOHOL DEHYDROGENASE-LIKE PROTEIN C1773.06C"/>
    <property type="match status" value="1"/>
</dbReference>
<dbReference type="InterPro" id="IPR013154">
    <property type="entry name" value="ADH-like_N"/>
</dbReference>